<feature type="transmembrane region" description="Helical" evidence="1">
    <location>
        <begin position="58"/>
        <end position="78"/>
    </location>
</feature>
<reference evidence="2 3" key="1">
    <citation type="journal article" date="2021" name="Int. J. Syst. Evol. Microbiol.">
        <title>Reticulibacter mediterranei gen. nov., sp. nov., within the new family Reticulibacteraceae fam. nov., and Ktedonospora formicarum gen. nov., sp. nov., Ktedonobacter robiniae sp. nov., Dictyobacter formicarum sp. nov. and Dictyobacter arantiisoli sp. nov., belonging to the class Ktedonobacteria.</title>
        <authorList>
            <person name="Yabe S."/>
            <person name="Zheng Y."/>
            <person name="Wang C.M."/>
            <person name="Sakai Y."/>
            <person name="Abe K."/>
            <person name="Yokota A."/>
            <person name="Donadio S."/>
            <person name="Cavaletti L."/>
            <person name="Monciardini P."/>
        </authorList>
    </citation>
    <scope>NUCLEOTIDE SEQUENCE [LARGE SCALE GENOMIC DNA]</scope>
    <source>
        <strain evidence="2 3">SOSP1-30</strain>
    </source>
</reference>
<sequence>MDIILILAILRYVHIFAGIIWLGDKISLLYIVYPLLVKGSADEGRRLSISVPAMINRVGAIAGATLILVGILLGTFFGRIQSWERLIEPYGLAWMVALLLTIALAVVSETRRKMIGELWDEEGQVNTRAVSRLKIIRSWESLGFVLIISCMVFMHFN</sequence>
<name>A0ABQ3UZZ7_9CHLR</name>
<protein>
    <recommendedName>
        <fullName evidence="4">Copper resistance protein D domain-containing protein</fullName>
    </recommendedName>
</protein>
<evidence type="ECO:0008006" key="4">
    <source>
        <dbReference type="Google" id="ProtNLM"/>
    </source>
</evidence>
<keyword evidence="3" id="KW-1185">Reference proteome</keyword>
<keyword evidence="1" id="KW-0472">Membrane</keyword>
<feature type="transmembrane region" description="Helical" evidence="1">
    <location>
        <begin position="90"/>
        <end position="107"/>
    </location>
</feature>
<organism evidence="2 3">
    <name type="scientific">Ktedonobacter robiniae</name>
    <dbReference type="NCBI Taxonomy" id="2778365"/>
    <lineage>
        <taxon>Bacteria</taxon>
        <taxon>Bacillati</taxon>
        <taxon>Chloroflexota</taxon>
        <taxon>Ktedonobacteria</taxon>
        <taxon>Ktedonobacterales</taxon>
        <taxon>Ktedonobacteraceae</taxon>
        <taxon>Ktedonobacter</taxon>
    </lineage>
</organism>
<feature type="transmembrane region" description="Helical" evidence="1">
    <location>
        <begin position="138"/>
        <end position="156"/>
    </location>
</feature>
<keyword evidence="1" id="KW-1133">Transmembrane helix</keyword>
<gene>
    <name evidence="2" type="ORF">KSB_67120</name>
</gene>
<evidence type="ECO:0000256" key="1">
    <source>
        <dbReference type="SAM" id="Phobius"/>
    </source>
</evidence>
<dbReference type="RefSeq" id="WP_201374572.1">
    <property type="nucleotide sequence ID" value="NZ_BNJG01000003.1"/>
</dbReference>
<evidence type="ECO:0000313" key="2">
    <source>
        <dbReference type="EMBL" id="GHO58237.1"/>
    </source>
</evidence>
<keyword evidence="1" id="KW-0812">Transmembrane</keyword>
<dbReference type="Proteomes" id="UP000654345">
    <property type="component" value="Unassembled WGS sequence"/>
</dbReference>
<proteinExistence type="predicted"/>
<evidence type="ECO:0000313" key="3">
    <source>
        <dbReference type="Proteomes" id="UP000654345"/>
    </source>
</evidence>
<comment type="caution">
    <text evidence="2">The sequence shown here is derived from an EMBL/GenBank/DDBJ whole genome shotgun (WGS) entry which is preliminary data.</text>
</comment>
<dbReference type="EMBL" id="BNJG01000003">
    <property type="protein sequence ID" value="GHO58237.1"/>
    <property type="molecule type" value="Genomic_DNA"/>
</dbReference>
<feature type="transmembrane region" description="Helical" evidence="1">
    <location>
        <begin position="12"/>
        <end position="37"/>
    </location>
</feature>
<accession>A0ABQ3UZZ7</accession>